<organism evidence="3 4">
    <name type="scientific">Amphibalanus amphitrite</name>
    <name type="common">Striped barnacle</name>
    <name type="synonym">Balanus amphitrite</name>
    <dbReference type="NCBI Taxonomy" id="1232801"/>
    <lineage>
        <taxon>Eukaryota</taxon>
        <taxon>Metazoa</taxon>
        <taxon>Ecdysozoa</taxon>
        <taxon>Arthropoda</taxon>
        <taxon>Crustacea</taxon>
        <taxon>Multicrustacea</taxon>
        <taxon>Cirripedia</taxon>
        <taxon>Thoracica</taxon>
        <taxon>Thoracicalcarea</taxon>
        <taxon>Balanomorpha</taxon>
        <taxon>Balanoidea</taxon>
        <taxon>Balanidae</taxon>
        <taxon>Amphibalaninae</taxon>
        <taxon>Amphibalanus</taxon>
    </lineage>
</organism>
<dbReference type="AlphaFoldDB" id="A0A6A4WNR8"/>
<dbReference type="Pfam" id="PF01429">
    <property type="entry name" value="MBD"/>
    <property type="match status" value="1"/>
</dbReference>
<evidence type="ECO:0000259" key="2">
    <source>
        <dbReference type="PROSITE" id="PS50982"/>
    </source>
</evidence>
<dbReference type="InterPro" id="IPR016177">
    <property type="entry name" value="DNA-bd_dom_sf"/>
</dbReference>
<comment type="caution">
    <text evidence="3">The sequence shown here is derived from an EMBL/GenBank/DDBJ whole genome shotgun (WGS) entry which is preliminary data.</text>
</comment>
<dbReference type="SUPFAM" id="SSF57903">
    <property type="entry name" value="FYVE/PHD zinc finger"/>
    <property type="match status" value="1"/>
</dbReference>
<dbReference type="OrthoDB" id="6356643at2759"/>
<evidence type="ECO:0000313" key="4">
    <source>
        <dbReference type="Proteomes" id="UP000440578"/>
    </source>
</evidence>
<keyword evidence="4" id="KW-1185">Reference proteome</keyword>
<name>A0A6A4WNR8_AMPAM</name>
<dbReference type="EMBL" id="VIIS01000550">
    <property type="protein sequence ID" value="KAF0307693.1"/>
    <property type="molecule type" value="Genomic_DNA"/>
</dbReference>
<dbReference type="CDD" id="cd15489">
    <property type="entry name" value="PHD_SF"/>
    <property type="match status" value="1"/>
</dbReference>
<feature type="region of interest" description="Disordered" evidence="1">
    <location>
        <begin position="322"/>
        <end position="452"/>
    </location>
</feature>
<reference evidence="3 4" key="1">
    <citation type="submission" date="2019-07" db="EMBL/GenBank/DDBJ databases">
        <title>Draft genome assembly of a fouling barnacle, Amphibalanus amphitrite (Darwin, 1854): The first reference genome for Thecostraca.</title>
        <authorList>
            <person name="Kim W."/>
        </authorList>
    </citation>
    <scope>NUCLEOTIDE SEQUENCE [LARGE SCALE GENOMIC DNA]</scope>
    <source>
        <strain evidence="3">SNU_AA5</strain>
        <tissue evidence="3">Soma without cirri and trophi</tissue>
    </source>
</reference>
<feature type="compositionally biased region" description="Pro residues" evidence="1">
    <location>
        <begin position="399"/>
        <end position="410"/>
    </location>
</feature>
<dbReference type="GO" id="GO:0003677">
    <property type="term" value="F:DNA binding"/>
    <property type="evidence" value="ECO:0007669"/>
    <property type="project" value="InterPro"/>
</dbReference>
<protein>
    <recommendedName>
        <fullName evidence="2">MBD domain-containing protein</fullName>
    </recommendedName>
</protein>
<dbReference type="Proteomes" id="UP000440578">
    <property type="component" value="Unassembled WGS sequence"/>
</dbReference>
<feature type="compositionally biased region" description="Pro residues" evidence="1">
    <location>
        <begin position="269"/>
        <end position="281"/>
    </location>
</feature>
<feature type="domain" description="MBD" evidence="2">
    <location>
        <begin position="11"/>
        <end position="86"/>
    </location>
</feature>
<evidence type="ECO:0000313" key="3">
    <source>
        <dbReference type="EMBL" id="KAF0307693.1"/>
    </source>
</evidence>
<dbReference type="InterPro" id="IPR011011">
    <property type="entry name" value="Znf_FYVE_PHD"/>
</dbReference>
<accession>A0A6A4WNR8</accession>
<gene>
    <name evidence="3" type="ORF">FJT64_021005</name>
</gene>
<proteinExistence type="predicted"/>
<feature type="compositionally biased region" description="Low complexity" evidence="1">
    <location>
        <begin position="370"/>
        <end position="398"/>
    </location>
</feature>
<dbReference type="InterPro" id="IPR001739">
    <property type="entry name" value="Methyl_CpG_DNA-bd"/>
</dbReference>
<feature type="compositionally biased region" description="Acidic residues" evidence="1">
    <location>
        <begin position="322"/>
        <end position="334"/>
    </location>
</feature>
<feature type="compositionally biased region" description="Low complexity" evidence="1">
    <location>
        <begin position="282"/>
        <end position="293"/>
    </location>
</feature>
<dbReference type="Gene3D" id="3.30.890.10">
    <property type="entry name" value="Methyl-cpg-binding Protein 2, Chain A"/>
    <property type="match status" value="1"/>
</dbReference>
<evidence type="ECO:0000256" key="1">
    <source>
        <dbReference type="SAM" id="MobiDB-lite"/>
    </source>
</evidence>
<dbReference type="SMART" id="SM00391">
    <property type="entry name" value="MBD"/>
    <property type="match status" value="1"/>
</dbReference>
<sequence length="452" mass="49353">MSSSEDEVKEITLKGPLAEPFKHGWRREVVRRSTFNSGKNRHRFDCYYYMPNGKKLRSKREVEDALEALDDEDMDISNFSFAHQLVGVGPPHESMREAGANTTPVRSAALRNKRLKIAINQWARSLGWLSVGLVDTRPWRLAVVAADGREAQTVDEPLRADPWRGVYVDQVRAQTPARLPPPYTLRIGRLRQYATCSLFCSRPGHPPPPVLPDLRCVGCFCLSHAACVGLPPPADPAHTDFLCMDCFDRLRRLSDEPASGRYDLLRRPVAPPTPMARPRPPVRFSVRPSRLPSAPVSDPDVEEIVVVASEEESDVLLAAAAAEEEVQEVSDDDVLSCSSDDSPELDPSSPMSWSDGQEEVLLGDSDDASVKSSSPSPVLQSSPPALTRGPPRLTARTARPPPLTGPPPPLQRAQAGTKDIQKVVVVNRAPQTTGGHAEAGRASPADTAVRCA</sequence>
<dbReference type="SUPFAM" id="SSF54171">
    <property type="entry name" value="DNA-binding domain"/>
    <property type="match status" value="1"/>
</dbReference>
<dbReference type="CDD" id="cd00122">
    <property type="entry name" value="MBD"/>
    <property type="match status" value="1"/>
</dbReference>
<feature type="compositionally biased region" description="Low complexity" evidence="1">
    <location>
        <begin position="335"/>
        <end position="352"/>
    </location>
</feature>
<feature type="region of interest" description="Disordered" evidence="1">
    <location>
        <begin position="264"/>
        <end position="297"/>
    </location>
</feature>
<dbReference type="PROSITE" id="PS50982">
    <property type="entry name" value="MBD"/>
    <property type="match status" value="1"/>
</dbReference>